<protein>
    <recommendedName>
        <fullName evidence="1">Nudix hydrolase domain-containing protein</fullName>
    </recommendedName>
</protein>
<dbReference type="CDD" id="cd02883">
    <property type="entry name" value="NUDIX_Hydrolase"/>
    <property type="match status" value="1"/>
</dbReference>
<dbReference type="InterPro" id="IPR000086">
    <property type="entry name" value="NUDIX_hydrolase_dom"/>
</dbReference>
<evidence type="ECO:0000313" key="2">
    <source>
        <dbReference type="EMBL" id="KAK2592568.1"/>
    </source>
</evidence>
<dbReference type="Gene3D" id="3.90.79.10">
    <property type="entry name" value="Nucleoside Triphosphate Pyrophosphohydrolase"/>
    <property type="match status" value="1"/>
</dbReference>
<sequence length="247" mass="27441">MSSAPTLTSTLPSSLSLPPTKFLSSLPHITHLMASAMVFRTTSTLYYPQILLLRRHPSDSYPSKWEPAGGSTSDGEDASVIAGAVRELWEETGLHAKTVLYPVGMIDDEEWRRLGDADADGPLPIPMGQLGISPEDEMAKNEGDDARTVSFLESGTTWGKVTLVVDVHEDLADEAAVKIRDGEHDRFAWVTEEEVQKGKWEKDGGDIEFTSHGVWRTILEGFRLQREKESQRLMRKFPGQVVKGNFE</sequence>
<evidence type="ECO:0000259" key="1">
    <source>
        <dbReference type="PROSITE" id="PS51462"/>
    </source>
</evidence>
<dbReference type="SUPFAM" id="SSF55811">
    <property type="entry name" value="Nudix"/>
    <property type="match status" value="1"/>
</dbReference>
<dbReference type="PANTHER" id="PTHR43736:SF1">
    <property type="entry name" value="DIHYDRONEOPTERIN TRIPHOSPHATE DIPHOSPHATASE"/>
    <property type="match status" value="1"/>
</dbReference>
<dbReference type="PROSITE" id="PS51462">
    <property type="entry name" value="NUDIX"/>
    <property type="match status" value="1"/>
</dbReference>
<dbReference type="Pfam" id="PF00293">
    <property type="entry name" value="NUDIX"/>
    <property type="match status" value="1"/>
</dbReference>
<feature type="domain" description="Nudix hydrolase" evidence="1">
    <location>
        <begin position="29"/>
        <end position="215"/>
    </location>
</feature>
<dbReference type="EMBL" id="JASWJB010000259">
    <property type="protein sequence ID" value="KAK2592568.1"/>
    <property type="molecule type" value="Genomic_DNA"/>
</dbReference>
<comment type="caution">
    <text evidence="2">The sequence shown here is derived from an EMBL/GenBank/DDBJ whole genome shotgun (WGS) entry which is preliminary data.</text>
</comment>
<gene>
    <name evidence="2" type="ORF">QQS21_009748</name>
</gene>
<dbReference type="PANTHER" id="PTHR43736">
    <property type="entry name" value="ADP-RIBOSE PYROPHOSPHATASE"/>
    <property type="match status" value="1"/>
</dbReference>
<reference evidence="2" key="1">
    <citation type="submission" date="2023-06" db="EMBL/GenBank/DDBJ databases">
        <title>Conoideocrella luteorostrata (Hypocreales: Clavicipitaceae), a potential biocontrol fungus for elongate hemlock scale in United States Christmas tree production areas.</title>
        <authorList>
            <person name="Barrett H."/>
            <person name="Lovett B."/>
            <person name="Macias A.M."/>
            <person name="Stajich J.E."/>
            <person name="Kasson M.T."/>
        </authorList>
    </citation>
    <scope>NUCLEOTIDE SEQUENCE</scope>
    <source>
        <strain evidence="2">ARSEF 14590</strain>
    </source>
</reference>
<dbReference type="Proteomes" id="UP001251528">
    <property type="component" value="Unassembled WGS sequence"/>
</dbReference>
<dbReference type="AlphaFoldDB" id="A0AAJ0CGD3"/>
<name>A0AAJ0CGD3_9HYPO</name>
<keyword evidence="3" id="KW-1185">Reference proteome</keyword>
<proteinExistence type="predicted"/>
<accession>A0AAJ0CGD3</accession>
<organism evidence="2 3">
    <name type="scientific">Conoideocrella luteorostrata</name>
    <dbReference type="NCBI Taxonomy" id="1105319"/>
    <lineage>
        <taxon>Eukaryota</taxon>
        <taxon>Fungi</taxon>
        <taxon>Dikarya</taxon>
        <taxon>Ascomycota</taxon>
        <taxon>Pezizomycotina</taxon>
        <taxon>Sordariomycetes</taxon>
        <taxon>Hypocreomycetidae</taxon>
        <taxon>Hypocreales</taxon>
        <taxon>Clavicipitaceae</taxon>
        <taxon>Conoideocrella</taxon>
    </lineage>
</organism>
<dbReference type="InterPro" id="IPR015797">
    <property type="entry name" value="NUDIX_hydrolase-like_dom_sf"/>
</dbReference>
<evidence type="ECO:0000313" key="3">
    <source>
        <dbReference type="Proteomes" id="UP001251528"/>
    </source>
</evidence>